<evidence type="ECO:0000259" key="4">
    <source>
        <dbReference type="Pfam" id="PF07786"/>
    </source>
</evidence>
<proteinExistence type="predicted"/>
<feature type="transmembrane region" description="Helical" evidence="2">
    <location>
        <begin position="183"/>
        <end position="203"/>
    </location>
</feature>
<organism evidence="5 6">
    <name type="scientific">Streptosporangium album</name>
    <dbReference type="NCBI Taxonomy" id="47479"/>
    <lineage>
        <taxon>Bacteria</taxon>
        <taxon>Bacillati</taxon>
        <taxon>Actinomycetota</taxon>
        <taxon>Actinomycetes</taxon>
        <taxon>Streptosporangiales</taxon>
        <taxon>Streptosporangiaceae</taxon>
        <taxon>Streptosporangium</taxon>
    </lineage>
</organism>
<keyword evidence="2" id="KW-0472">Membrane</keyword>
<feature type="transmembrane region" description="Helical" evidence="2">
    <location>
        <begin position="113"/>
        <end position="130"/>
    </location>
</feature>
<dbReference type="PANTHER" id="PTHR30590">
    <property type="entry name" value="INNER MEMBRANE PROTEIN"/>
    <property type="match status" value="1"/>
</dbReference>
<dbReference type="InterPro" id="IPR052529">
    <property type="entry name" value="Bact_Transport_Assoc"/>
</dbReference>
<evidence type="ECO:0000256" key="1">
    <source>
        <dbReference type="SAM" id="MobiDB-lite"/>
    </source>
</evidence>
<feature type="transmembrane region" description="Helical" evidence="2">
    <location>
        <begin position="20"/>
        <end position="39"/>
    </location>
</feature>
<dbReference type="Pfam" id="PF07786">
    <property type="entry name" value="HGSNAT_cat"/>
    <property type="match status" value="1"/>
</dbReference>
<evidence type="ECO:0000313" key="6">
    <source>
        <dbReference type="Proteomes" id="UP000534286"/>
    </source>
</evidence>
<feature type="transmembrane region" description="Helical" evidence="2">
    <location>
        <begin position="257"/>
        <end position="277"/>
    </location>
</feature>
<feature type="transmembrane region" description="Helical" evidence="2">
    <location>
        <begin position="88"/>
        <end position="107"/>
    </location>
</feature>
<keyword evidence="6" id="KW-1185">Reference proteome</keyword>
<comment type="caution">
    <text evidence="5">The sequence shown here is derived from an EMBL/GenBank/DDBJ whole genome shotgun (WGS) entry which is preliminary data.</text>
</comment>
<feature type="transmembrane region" description="Helical" evidence="2">
    <location>
        <begin position="59"/>
        <end position="76"/>
    </location>
</feature>
<dbReference type="InterPro" id="IPR007349">
    <property type="entry name" value="DUF418"/>
</dbReference>
<dbReference type="Pfam" id="PF04235">
    <property type="entry name" value="DUF418"/>
    <property type="match status" value="1"/>
</dbReference>
<feature type="domain" description="Heparan-alpha-glucosaminide N-acetyltransferase catalytic" evidence="4">
    <location>
        <begin position="14"/>
        <end position="156"/>
    </location>
</feature>
<keyword evidence="2" id="KW-0812">Transmembrane</keyword>
<feature type="compositionally biased region" description="Low complexity" evidence="1">
    <location>
        <begin position="331"/>
        <end position="342"/>
    </location>
</feature>
<name>A0A7W7RQD5_9ACTN</name>
<feature type="region of interest" description="Disordered" evidence="1">
    <location>
        <begin position="331"/>
        <end position="360"/>
    </location>
</feature>
<feature type="transmembrane region" description="Helical" evidence="2">
    <location>
        <begin position="210"/>
        <end position="237"/>
    </location>
</feature>
<dbReference type="InterPro" id="IPR012429">
    <property type="entry name" value="HGSNAT_cat"/>
</dbReference>
<accession>A0A7W7RQD5</accession>
<dbReference type="PANTHER" id="PTHR30590:SF2">
    <property type="entry name" value="INNER MEMBRANE PROTEIN"/>
    <property type="match status" value="1"/>
</dbReference>
<evidence type="ECO:0000313" key="5">
    <source>
        <dbReference type="EMBL" id="MBB4936259.1"/>
    </source>
</evidence>
<feature type="domain" description="DUF418" evidence="3">
    <location>
        <begin position="167"/>
        <end position="323"/>
    </location>
</feature>
<protein>
    <submittedName>
        <fullName evidence="5">Putative membrane protein YeiB</fullName>
    </submittedName>
</protein>
<reference evidence="5 6" key="1">
    <citation type="submission" date="2020-08" db="EMBL/GenBank/DDBJ databases">
        <title>Sequencing the genomes of 1000 actinobacteria strains.</title>
        <authorList>
            <person name="Klenk H.-P."/>
        </authorList>
    </citation>
    <scope>NUCLEOTIDE SEQUENCE [LARGE SCALE GENOMIC DNA]</scope>
    <source>
        <strain evidence="5 6">DSM 43023</strain>
    </source>
</reference>
<keyword evidence="2" id="KW-1133">Transmembrane helix</keyword>
<dbReference type="RefSeq" id="WP_184752686.1">
    <property type="nucleotide sequence ID" value="NZ_BAABEK010000002.1"/>
</dbReference>
<gene>
    <name evidence="5" type="ORF">FHR32_000564</name>
</gene>
<dbReference type="AlphaFoldDB" id="A0A7W7RQD5"/>
<dbReference type="EMBL" id="JACHJU010000001">
    <property type="protein sequence ID" value="MBB4936259.1"/>
    <property type="molecule type" value="Genomic_DNA"/>
</dbReference>
<sequence>MSSSPPPPPPSQARVQALDALRGLALGGILVVNITQLAYMYRYDATVSGLIVDVGFHQRFFPIFSFLFGIGSALFLESAQRRAKRPRLVLLRRLVILAGFGVLHHLAQPGEALLPYAVFGILFLLPASYLPRAAVLVLGVVCSAAALAVAGGGILLVPGLFLLGTAAARSGLVRDIEQRPGMLTGLLVTGLVTAAPMALWYLTMPLQERFFGYGGPVAAVAGLSTAMAYSGGFLLSLRTRTGAAACRALAPLGRMALTNYVTATALVLLLIGPLGMVESESYGVVFALAAAIIAVQAGFSSWWLGRFRYGPLEWLWRCGTWWQAVPLRASGPGEPPASAGPSGEPPSPHRVHTGARKALR</sequence>
<evidence type="ECO:0000259" key="3">
    <source>
        <dbReference type="Pfam" id="PF04235"/>
    </source>
</evidence>
<evidence type="ECO:0000256" key="2">
    <source>
        <dbReference type="SAM" id="Phobius"/>
    </source>
</evidence>
<feature type="compositionally biased region" description="Basic residues" evidence="1">
    <location>
        <begin position="349"/>
        <end position="360"/>
    </location>
</feature>
<feature type="transmembrane region" description="Helical" evidence="2">
    <location>
        <begin position="284"/>
        <end position="304"/>
    </location>
</feature>
<dbReference type="Proteomes" id="UP000534286">
    <property type="component" value="Unassembled WGS sequence"/>
</dbReference>
<feature type="transmembrane region" description="Helical" evidence="2">
    <location>
        <begin position="137"/>
        <end position="163"/>
    </location>
</feature>